<dbReference type="EMBL" id="HBUF01284135">
    <property type="protein sequence ID" value="CAG6687929.1"/>
    <property type="molecule type" value="Transcribed_RNA"/>
</dbReference>
<sequence length="110" mass="12634">MTMRTSTLKKTQATNPTTCTPIIPDFIPIIVDSIPKTHDTTTDTHESFTNRRVRTMMIMIFTRMRRKTKPTLKITRVSEAREVMRLVNITSTKPPPSLLTRASRLVFLDS</sequence>
<dbReference type="AlphaFoldDB" id="A0A8D8TJY4"/>
<name>A0A8D8TJY4_9HEMI</name>
<accession>A0A8D8TJY4</accession>
<reference evidence="1" key="1">
    <citation type="submission" date="2021-05" db="EMBL/GenBank/DDBJ databases">
        <authorList>
            <person name="Alioto T."/>
            <person name="Alioto T."/>
            <person name="Gomez Garrido J."/>
        </authorList>
    </citation>
    <scope>NUCLEOTIDE SEQUENCE</scope>
</reference>
<evidence type="ECO:0000313" key="1">
    <source>
        <dbReference type="EMBL" id="CAG6687929.1"/>
    </source>
</evidence>
<organism evidence="1">
    <name type="scientific">Cacopsylla melanoneura</name>
    <dbReference type="NCBI Taxonomy" id="428564"/>
    <lineage>
        <taxon>Eukaryota</taxon>
        <taxon>Metazoa</taxon>
        <taxon>Ecdysozoa</taxon>
        <taxon>Arthropoda</taxon>
        <taxon>Hexapoda</taxon>
        <taxon>Insecta</taxon>
        <taxon>Pterygota</taxon>
        <taxon>Neoptera</taxon>
        <taxon>Paraneoptera</taxon>
        <taxon>Hemiptera</taxon>
        <taxon>Sternorrhyncha</taxon>
        <taxon>Psylloidea</taxon>
        <taxon>Psyllidae</taxon>
        <taxon>Psyllinae</taxon>
        <taxon>Cacopsylla</taxon>
    </lineage>
</organism>
<protein>
    <submittedName>
        <fullName evidence="1">Uncharacterized protein</fullName>
    </submittedName>
</protein>
<proteinExistence type="predicted"/>
<dbReference type="EMBL" id="HBUF01284134">
    <property type="protein sequence ID" value="CAG6687927.1"/>
    <property type="molecule type" value="Transcribed_RNA"/>
</dbReference>